<dbReference type="Pfam" id="PF00614">
    <property type="entry name" value="PLDc"/>
    <property type="match status" value="1"/>
</dbReference>
<evidence type="ECO:0000313" key="9">
    <source>
        <dbReference type="EMBL" id="WDE08416.1"/>
    </source>
</evidence>
<evidence type="ECO:0000256" key="2">
    <source>
        <dbReference type="ARBA" id="ARBA00022516"/>
    </source>
</evidence>
<dbReference type="GO" id="GO:0008444">
    <property type="term" value="F:CDP-diacylglycerol-glycerol-3-phosphate 3-phosphatidyltransferase activity"/>
    <property type="evidence" value="ECO:0007669"/>
    <property type="project" value="InterPro"/>
</dbReference>
<proteinExistence type="inferred from homology"/>
<organism evidence="9 10">
    <name type="scientific">Thalassomonas viridans</name>
    <dbReference type="NCBI Taxonomy" id="137584"/>
    <lineage>
        <taxon>Bacteria</taxon>
        <taxon>Pseudomonadati</taxon>
        <taxon>Pseudomonadota</taxon>
        <taxon>Gammaproteobacteria</taxon>
        <taxon>Alteromonadales</taxon>
        <taxon>Colwelliaceae</taxon>
        <taxon>Thalassomonas</taxon>
    </lineage>
</organism>
<keyword evidence="3 9" id="KW-0808">Transferase</keyword>
<dbReference type="GO" id="GO:0032049">
    <property type="term" value="P:cardiolipin biosynthetic process"/>
    <property type="evidence" value="ECO:0007669"/>
    <property type="project" value="InterPro"/>
</dbReference>
<accession>A0AAF0CCZ0</accession>
<dbReference type="InterPro" id="IPR025202">
    <property type="entry name" value="PLD-like_dom"/>
</dbReference>
<keyword evidence="2" id="KW-0444">Lipid biosynthesis</keyword>
<evidence type="ECO:0000256" key="7">
    <source>
        <dbReference type="ARBA" id="ARBA00023264"/>
    </source>
</evidence>
<dbReference type="CDD" id="cd09136">
    <property type="entry name" value="PLDc_PSS_G_neg_2"/>
    <property type="match status" value="1"/>
</dbReference>
<sequence length="450" mass="51931">MLILVEKLIKASQGIAVSSHDIKVFCAPAEYKQQLLALIQSARTRIYITALYLQDDEAGREILHALYRAKADNPALVVKVFVDCHRAQRGLIGEGKQEGNRALYLEFDKSYQQSIDIFGVAVKRKELFGVLHLKGMVFDDTLFYTGASINDVYLHQQEKYRLDRYYRITSQALTDSFCLYLERQFVQPGLVPRLNDDVLPEPGEQKQNIRRLKARMKKSRYELQAEPGGINGSDDILIKPYIGYGSRGNRLNHSIRQLVQLSRRELLLFTPYFNLPKSLAKDVTAALKRKVKVTLVVGDKKANDFYIGDEKNFSTIGIVPYIYEMLLHRFVKKWQKYIDSGLLEIRLWQHEGNSFHLKGLIADNRYHMLTGSNLNPRAWSLDLENGLLLDDKQGHLQAQVQEEVAAILTHTRRIGHFRELEAIDDYPEKPKALLKKIRMTQIDRILKRFL</sequence>
<dbReference type="KEGG" id="tvd:SG34_026790"/>
<reference evidence="9 10" key="2">
    <citation type="journal article" date="2022" name="Mar. Drugs">
        <title>Bioassay-Guided Fractionation Leads to the Detection of Cholic Acid Generated by the Rare Thalassomonas sp.</title>
        <authorList>
            <person name="Pheiffer F."/>
            <person name="Schneider Y.K."/>
            <person name="Hansen E.H."/>
            <person name="Andersen J.H."/>
            <person name="Isaksson J."/>
            <person name="Busche T."/>
            <person name="R C."/>
            <person name="Kalinowski J."/>
            <person name="Zyl L.V."/>
            <person name="Trindade M."/>
        </authorList>
    </citation>
    <scope>NUCLEOTIDE SEQUENCE [LARGE SCALE GENOMIC DNA]</scope>
    <source>
        <strain evidence="9 10">XOM25</strain>
    </source>
</reference>
<evidence type="ECO:0000256" key="4">
    <source>
        <dbReference type="ARBA" id="ARBA00022737"/>
    </source>
</evidence>
<keyword evidence="6" id="KW-0594">Phospholipid biosynthesis</keyword>
<evidence type="ECO:0000256" key="5">
    <source>
        <dbReference type="ARBA" id="ARBA00023098"/>
    </source>
</evidence>
<evidence type="ECO:0000256" key="6">
    <source>
        <dbReference type="ARBA" id="ARBA00023209"/>
    </source>
</evidence>
<dbReference type="Pfam" id="PF13091">
    <property type="entry name" value="PLDc_2"/>
    <property type="match status" value="1"/>
</dbReference>
<comment type="similarity">
    <text evidence="1">Belongs to the CDP-alcohol phosphatidyltransferase class-II family.</text>
</comment>
<dbReference type="AlphaFoldDB" id="A0AAF0CCZ0"/>
<dbReference type="PANTHER" id="PTHR12586">
    <property type="entry name" value="CDP-DIACYLGLYCEROL--SERINE O-PHOSPHATIDYLTRANSFERASE"/>
    <property type="match status" value="1"/>
</dbReference>
<dbReference type="Gene3D" id="3.30.870.10">
    <property type="entry name" value="Endonuclease Chain A"/>
    <property type="match status" value="2"/>
</dbReference>
<evidence type="ECO:0000259" key="8">
    <source>
        <dbReference type="PROSITE" id="PS50035"/>
    </source>
</evidence>
<keyword evidence="4" id="KW-0677">Repeat</keyword>
<evidence type="ECO:0000256" key="3">
    <source>
        <dbReference type="ARBA" id="ARBA00022679"/>
    </source>
</evidence>
<evidence type="ECO:0000256" key="1">
    <source>
        <dbReference type="ARBA" id="ARBA00010682"/>
    </source>
</evidence>
<dbReference type="GO" id="GO:0003882">
    <property type="term" value="F:CDP-diacylglycerol-serine O-phosphatidyltransferase activity"/>
    <property type="evidence" value="ECO:0007669"/>
    <property type="project" value="UniProtKB-EC"/>
</dbReference>
<dbReference type="PANTHER" id="PTHR12586:SF1">
    <property type="entry name" value="CDP-DIACYLGLYCEROL--GLYCEROL-3-PHOSPHATE 3-PHOSPHATIDYLTRANSFERASE, MITOCHONDRIAL"/>
    <property type="match status" value="1"/>
</dbReference>
<name>A0AAF0CCZ0_9GAMM</name>
<keyword evidence="5" id="KW-0443">Lipid metabolism</keyword>
<gene>
    <name evidence="9" type="primary">pssA</name>
    <name evidence="9" type="ORF">SG34_026790</name>
</gene>
<dbReference type="InterPro" id="IPR016270">
    <property type="entry name" value="PGS1"/>
</dbReference>
<keyword evidence="7" id="KW-1208">Phospholipid metabolism</keyword>
<dbReference type="EC" id="2.7.8.8" evidence="9"/>
<dbReference type="PIRSF" id="PIRSF000850">
    <property type="entry name" value="Phospholipase_D_PSS"/>
    <property type="match status" value="1"/>
</dbReference>
<dbReference type="PROSITE" id="PS50035">
    <property type="entry name" value="PLD"/>
    <property type="match status" value="1"/>
</dbReference>
<keyword evidence="10" id="KW-1185">Reference proteome</keyword>
<dbReference type="GO" id="GO:0005829">
    <property type="term" value="C:cytosol"/>
    <property type="evidence" value="ECO:0007669"/>
    <property type="project" value="TreeGrafter"/>
</dbReference>
<feature type="domain" description="PLD phosphodiesterase" evidence="8">
    <location>
        <begin position="351"/>
        <end position="378"/>
    </location>
</feature>
<dbReference type="InterPro" id="IPR001736">
    <property type="entry name" value="PLipase_D/transphosphatidylase"/>
</dbReference>
<dbReference type="Proteomes" id="UP000032352">
    <property type="component" value="Chromosome"/>
</dbReference>
<dbReference type="SUPFAM" id="SSF56024">
    <property type="entry name" value="Phospholipase D/nuclease"/>
    <property type="match status" value="2"/>
</dbReference>
<dbReference type="SMART" id="SM00155">
    <property type="entry name" value="PLDc"/>
    <property type="match status" value="2"/>
</dbReference>
<reference evidence="9 10" key="1">
    <citation type="journal article" date="2015" name="Genome Announc.">
        <title>Draft Genome Sequences of Marine Isolates of Thalassomonas viridans and Thalassomonas actiniarum.</title>
        <authorList>
            <person name="Olonade I."/>
            <person name="van Zyl L.J."/>
            <person name="Trindade M."/>
        </authorList>
    </citation>
    <scope>NUCLEOTIDE SEQUENCE [LARGE SCALE GENOMIC DNA]</scope>
    <source>
        <strain evidence="9 10">XOM25</strain>
    </source>
</reference>
<dbReference type="EMBL" id="CP059733">
    <property type="protein sequence ID" value="WDE08416.1"/>
    <property type="molecule type" value="Genomic_DNA"/>
</dbReference>
<dbReference type="CDD" id="cd09134">
    <property type="entry name" value="PLDc_PSS_G_neg_1"/>
    <property type="match status" value="1"/>
</dbReference>
<evidence type="ECO:0000313" key="10">
    <source>
        <dbReference type="Proteomes" id="UP000032352"/>
    </source>
</evidence>
<protein>
    <submittedName>
        <fullName evidence="9">CDP-diacylglycerol--serine O-phosphatidyltransferase</fullName>
        <ecNumber evidence="9">2.7.8.8</ecNumber>
    </submittedName>
</protein>
<dbReference type="NCBIfam" id="NF006946">
    <property type="entry name" value="PRK09428.1"/>
    <property type="match status" value="1"/>
</dbReference>